<keyword evidence="1" id="KW-0812">Transmembrane</keyword>
<dbReference type="EMBL" id="FOVR01000021">
    <property type="protein sequence ID" value="SFP08667.1"/>
    <property type="molecule type" value="Genomic_DNA"/>
</dbReference>
<proteinExistence type="predicted"/>
<dbReference type="STRING" id="655353.SAMN04488056_12130"/>
<sequence length="152" mass="16955">MSGIDHSSDQLDLEWDTLKNEDAREAIMRHSGVILSEDDPIMALVPLLNAFSDTLKANLSKAMDLFGERSKSGVREVVATVDDKLNEAVRSVSEINNAVTQENIATHLQAVAHFTEQLTLVKRSMQRMTRWNGFFSSINILAVIAIFVILKQ</sequence>
<feature type="transmembrane region" description="Helical" evidence="1">
    <location>
        <begin position="131"/>
        <end position="150"/>
    </location>
</feature>
<protein>
    <submittedName>
        <fullName evidence="2">Uncharacterized protein</fullName>
    </submittedName>
</protein>
<name>A0A1I5MH89_9HYPH</name>
<dbReference type="Proteomes" id="UP000199236">
    <property type="component" value="Unassembled WGS sequence"/>
</dbReference>
<evidence type="ECO:0000313" key="3">
    <source>
        <dbReference type="Proteomes" id="UP000199236"/>
    </source>
</evidence>
<keyword evidence="3" id="KW-1185">Reference proteome</keyword>
<keyword evidence="1" id="KW-1133">Transmembrane helix</keyword>
<dbReference type="OrthoDB" id="7677074at2"/>
<organism evidence="2 3">
    <name type="scientific">Cohaesibacter marisflavi</name>
    <dbReference type="NCBI Taxonomy" id="655353"/>
    <lineage>
        <taxon>Bacteria</taxon>
        <taxon>Pseudomonadati</taxon>
        <taxon>Pseudomonadota</taxon>
        <taxon>Alphaproteobacteria</taxon>
        <taxon>Hyphomicrobiales</taxon>
        <taxon>Cohaesibacteraceae</taxon>
    </lineage>
</organism>
<evidence type="ECO:0000313" key="2">
    <source>
        <dbReference type="EMBL" id="SFP08667.1"/>
    </source>
</evidence>
<gene>
    <name evidence="2" type="ORF">SAMN04488056_12130</name>
</gene>
<accession>A0A1I5MH89</accession>
<dbReference type="AlphaFoldDB" id="A0A1I5MH89"/>
<reference evidence="2 3" key="1">
    <citation type="submission" date="2016-10" db="EMBL/GenBank/DDBJ databases">
        <authorList>
            <person name="de Groot N.N."/>
        </authorList>
    </citation>
    <scope>NUCLEOTIDE SEQUENCE [LARGE SCALE GENOMIC DNA]</scope>
    <source>
        <strain evidence="2 3">CGMCC 1.9157</strain>
    </source>
</reference>
<keyword evidence="1" id="KW-0472">Membrane</keyword>
<dbReference type="RefSeq" id="WP_090075547.1">
    <property type="nucleotide sequence ID" value="NZ_FOVR01000021.1"/>
</dbReference>
<evidence type="ECO:0000256" key="1">
    <source>
        <dbReference type="SAM" id="Phobius"/>
    </source>
</evidence>